<dbReference type="Pfam" id="PF00505">
    <property type="entry name" value="HMG_box"/>
    <property type="match status" value="1"/>
</dbReference>
<feature type="region of interest" description="Disordered" evidence="4">
    <location>
        <begin position="57"/>
        <end position="126"/>
    </location>
</feature>
<dbReference type="InParanoid" id="A0A0C3DPT1"/>
<gene>
    <name evidence="6" type="ORF">OIDMADRAFT_143526</name>
</gene>
<dbReference type="HOGENOM" id="CLU_025284_3_0_1"/>
<feature type="region of interest" description="Disordered" evidence="4">
    <location>
        <begin position="281"/>
        <end position="304"/>
    </location>
</feature>
<dbReference type="Gene3D" id="1.10.150.50">
    <property type="entry name" value="Transcription Factor, Ets-1"/>
    <property type="match status" value="1"/>
</dbReference>
<dbReference type="InterPro" id="IPR013761">
    <property type="entry name" value="SAM/pointed_sf"/>
</dbReference>
<evidence type="ECO:0000313" key="7">
    <source>
        <dbReference type="Proteomes" id="UP000054321"/>
    </source>
</evidence>
<feature type="domain" description="HMG box" evidence="5">
    <location>
        <begin position="121"/>
        <end position="187"/>
    </location>
</feature>
<feature type="region of interest" description="Disordered" evidence="4">
    <location>
        <begin position="367"/>
        <end position="494"/>
    </location>
</feature>
<accession>A0A0C3DPT1</accession>
<reference evidence="7" key="2">
    <citation type="submission" date="2015-01" db="EMBL/GenBank/DDBJ databases">
        <title>Evolutionary Origins and Diversification of the Mycorrhizal Mutualists.</title>
        <authorList>
            <consortium name="DOE Joint Genome Institute"/>
            <consortium name="Mycorrhizal Genomics Consortium"/>
            <person name="Kohler A."/>
            <person name="Kuo A."/>
            <person name="Nagy L.G."/>
            <person name="Floudas D."/>
            <person name="Copeland A."/>
            <person name="Barry K.W."/>
            <person name="Cichocki N."/>
            <person name="Veneault-Fourrey C."/>
            <person name="LaButti K."/>
            <person name="Lindquist E.A."/>
            <person name="Lipzen A."/>
            <person name="Lundell T."/>
            <person name="Morin E."/>
            <person name="Murat C."/>
            <person name="Riley R."/>
            <person name="Ohm R."/>
            <person name="Sun H."/>
            <person name="Tunlid A."/>
            <person name="Henrissat B."/>
            <person name="Grigoriev I.V."/>
            <person name="Hibbett D.S."/>
            <person name="Martin F."/>
        </authorList>
    </citation>
    <scope>NUCLEOTIDE SEQUENCE [LARGE SCALE GENOMIC DNA]</scope>
    <source>
        <strain evidence="7">Zn</strain>
    </source>
</reference>
<evidence type="ECO:0000256" key="1">
    <source>
        <dbReference type="ARBA" id="ARBA00023125"/>
    </source>
</evidence>
<feature type="compositionally biased region" description="Low complexity" evidence="4">
    <location>
        <begin position="373"/>
        <end position="393"/>
    </location>
</feature>
<dbReference type="GO" id="GO:0005634">
    <property type="term" value="C:nucleus"/>
    <property type="evidence" value="ECO:0007669"/>
    <property type="project" value="UniProtKB-UniRule"/>
</dbReference>
<dbReference type="PANTHER" id="PTHR46040:SF3">
    <property type="entry name" value="HIGH MOBILITY GROUP PROTEIN 2"/>
    <property type="match status" value="1"/>
</dbReference>
<evidence type="ECO:0000259" key="5">
    <source>
        <dbReference type="PROSITE" id="PS50118"/>
    </source>
</evidence>
<dbReference type="SUPFAM" id="SSF47095">
    <property type="entry name" value="HMG-box"/>
    <property type="match status" value="1"/>
</dbReference>
<name>A0A0C3DPT1_OIDMZ</name>
<feature type="compositionally biased region" description="Low complexity" evidence="4">
    <location>
        <begin position="232"/>
        <end position="241"/>
    </location>
</feature>
<organism evidence="6 7">
    <name type="scientific">Oidiodendron maius (strain Zn)</name>
    <dbReference type="NCBI Taxonomy" id="913774"/>
    <lineage>
        <taxon>Eukaryota</taxon>
        <taxon>Fungi</taxon>
        <taxon>Dikarya</taxon>
        <taxon>Ascomycota</taxon>
        <taxon>Pezizomycotina</taxon>
        <taxon>Leotiomycetes</taxon>
        <taxon>Leotiomycetes incertae sedis</taxon>
        <taxon>Myxotrichaceae</taxon>
        <taxon>Oidiodendron</taxon>
    </lineage>
</organism>
<feature type="compositionally biased region" description="Polar residues" evidence="4">
    <location>
        <begin position="427"/>
        <end position="444"/>
    </location>
</feature>
<dbReference type="PANTHER" id="PTHR46040">
    <property type="entry name" value="HIGH MOBILITY GROUP PROTEIN 2"/>
    <property type="match status" value="1"/>
</dbReference>
<evidence type="ECO:0000313" key="6">
    <source>
        <dbReference type="EMBL" id="KIN04068.1"/>
    </source>
</evidence>
<evidence type="ECO:0000256" key="2">
    <source>
        <dbReference type="ARBA" id="ARBA00023242"/>
    </source>
</evidence>
<dbReference type="AlphaFoldDB" id="A0A0C3DPT1"/>
<evidence type="ECO:0000256" key="3">
    <source>
        <dbReference type="PROSITE-ProRule" id="PRU00267"/>
    </source>
</evidence>
<dbReference type="Gene3D" id="1.10.30.10">
    <property type="entry name" value="High mobility group box domain"/>
    <property type="match status" value="1"/>
</dbReference>
<keyword evidence="7" id="KW-1185">Reference proteome</keyword>
<dbReference type="SUPFAM" id="SSF47769">
    <property type="entry name" value="SAM/Pointed domain"/>
    <property type="match status" value="1"/>
</dbReference>
<keyword evidence="1 3" id="KW-0238">DNA-binding</keyword>
<dbReference type="GO" id="GO:0003677">
    <property type="term" value="F:DNA binding"/>
    <property type="evidence" value="ECO:0007669"/>
    <property type="project" value="UniProtKB-UniRule"/>
</dbReference>
<keyword evidence="2 3" id="KW-0539">Nucleus</keyword>
<dbReference type="PROSITE" id="PS50118">
    <property type="entry name" value="HMG_BOX_2"/>
    <property type="match status" value="1"/>
</dbReference>
<dbReference type="InterPro" id="IPR036910">
    <property type="entry name" value="HMG_box_dom_sf"/>
</dbReference>
<feature type="compositionally biased region" description="Basic and acidic residues" evidence="4">
    <location>
        <begin position="77"/>
        <end position="96"/>
    </location>
</feature>
<dbReference type="GO" id="GO:0010468">
    <property type="term" value="P:regulation of gene expression"/>
    <property type="evidence" value="ECO:0007669"/>
    <property type="project" value="TreeGrafter"/>
</dbReference>
<feature type="compositionally biased region" description="Polar residues" evidence="4">
    <location>
        <begin position="242"/>
        <end position="252"/>
    </location>
</feature>
<dbReference type="InterPro" id="IPR009071">
    <property type="entry name" value="HMG_box_dom"/>
</dbReference>
<dbReference type="STRING" id="913774.A0A0C3DPT1"/>
<dbReference type="OrthoDB" id="1919336at2759"/>
<sequence length="514" mass="56432">MTEVEEIFAELGISQYLDVFIEHGFDTWESVQDITESDLDFLEVKLGHRRKLQRKIANSRGLSPDRALASPPLNTANDDRQLDDQKASVAKADGKEAQILSGPQGAKRKYRRHPKPDENAPDRPPSAYVIFSNRMREELKGQNLSFTEIAKLVGERWQSISPAEKDPYEQQATAAKERYNAELSAYKKTSQYAEYAQYLAEFKARQSNQQQANLAVTDLDVPKRPKLENHFSPESSGASSSTTQHGRNTPTERMSGEPSPAVGVKWPPLEGHHPTTFTLPVVQSGNSRGSPSSPSGNTFSGYRGSVYVGSSQPLPWREGNCEERSMPLQQRRRVSSIGDRPAGYPGPPIGDPLNLTDAVQQARRMGQVPYPPSTTASISSHSAASSAYLTPRTPLEPPLERAPSISTLFPHKSPGNYDNQLPPLRASSLSPQSRAEGSQQSPSSIRVREEFTTPMPPLREHHLNTSSPQSSPGDKNDPRAKKFGSAEDSSLDPVSALLRAGEIVDLNSRGPPPN</sequence>
<proteinExistence type="predicted"/>
<dbReference type="InterPro" id="IPR051965">
    <property type="entry name" value="ChromReg_NeuronalGeneExpr"/>
</dbReference>
<dbReference type="EMBL" id="KN832873">
    <property type="protein sequence ID" value="KIN04068.1"/>
    <property type="molecule type" value="Genomic_DNA"/>
</dbReference>
<dbReference type="SMART" id="SM00398">
    <property type="entry name" value="HMG"/>
    <property type="match status" value="1"/>
</dbReference>
<evidence type="ECO:0000256" key="4">
    <source>
        <dbReference type="SAM" id="MobiDB-lite"/>
    </source>
</evidence>
<dbReference type="Proteomes" id="UP000054321">
    <property type="component" value="Unassembled WGS sequence"/>
</dbReference>
<feature type="compositionally biased region" description="Low complexity" evidence="4">
    <location>
        <begin position="284"/>
        <end position="304"/>
    </location>
</feature>
<reference evidence="6 7" key="1">
    <citation type="submission" date="2014-04" db="EMBL/GenBank/DDBJ databases">
        <authorList>
            <consortium name="DOE Joint Genome Institute"/>
            <person name="Kuo A."/>
            <person name="Martino E."/>
            <person name="Perotto S."/>
            <person name="Kohler A."/>
            <person name="Nagy L.G."/>
            <person name="Floudas D."/>
            <person name="Copeland A."/>
            <person name="Barry K.W."/>
            <person name="Cichocki N."/>
            <person name="Veneault-Fourrey C."/>
            <person name="LaButti K."/>
            <person name="Lindquist E.A."/>
            <person name="Lipzen A."/>
            <person name="Lundell T."/>
            <person name="Morin E."/>
            <person name="Murat C."/>
            <person name="Sun H."/>
            <person name="Tunlid A."/>
            <person name="Henrissat B."/>
            <person name="Grigoriev I.V."/>
            <person name="Hibbett D.S."/>
            <person name="Martin F."/>
            <person name="Nordberg H.P."/>
            <person name="Cantor M.N."/>
            <person name="Hua S.X."/>
        </authorList>
    </citation>
    <scope>NUCLEOTIDE SEQUENCE [LARGE SCALE GENOMIC DNA]</scope>
    <source>
        <strain evidence="6 7">Zn</strain>
    </source>
</reference>
<dbReference type="InterPro" id="IPR001660">
    <property type="entry name" value="SAM"/>
</dbReference>
<protein>
    <recommendedName>
        <fullName evidence="5">HMG box domain-containing protein</fullName>
    </recommendedName>
</protein>
<feature type="DNA-binding region" description="HMG box" evidence="3">
    <location>
        <begin position="121"/>
        <end position="187"/>
    </location>
</feature>
<feature type="compositionally biased region" description="Basic and acidic residues" evidence="4">
    <location>
        <begin position="220"/>
        <end position="231"/>
    </location>
</feature>
<feature type="compositionally biased region" description="Polar residues" evidence="4">
    <location>
        <begin position="464"/>
        <end position="473"/>
    </location>
</feature>
<feature type="region of interest" description="Disordered" evidence="4">
    <location>
        <begin position="217"/>
        <end position="263"/>
    </location>
</feature>
<dbReference type="Pfam" id="PF00536">
    <property type="entry name" value="SAM_1"/>
    <property type="match status" value="1"/>
</dbReference>